<dbReference type="PRINTS" id="PR00111">
    <property type="entry name" value="ABHYDROLASE"/>
</dbReference>
<feature type="domain" description="AB hydrolase-1" evidence="1">
    <location>
        <begin position="13"/>
        <end position="237"/>
    </location>
</feature>
<protein>
    <submittedName>
        <fullName evidence="2 3">Esterase</fullName>
    </submittedName>
</protein>
<dbReference type="Gene3D" id="3.40.50.1820">
    <property type="entry name" value="alpha/beta hydrolase"/>
    <property type="match status" value="1"/>
</dbReference>
<dbReference type="EMBL" id="BSDO01000001">
    <property type="protein sequence ID" value="GLI21240.1"/>
    <property type="molecule type" value="Genomic_DNA"/>
</dbReference>
<accession>A0A9W6FIK9</accession>
<evidence type="ECO:0000313" key="3">
    <source>
        <dbReference type="EMBL" id="MDR6332963.1"/>
    </source>
</evidence>
<name>A0A9W6FIK9_XANFL</name>
<dbReference type="RefSeq" id="WP_281805718.1">
    <property type="nucleotide sequence ID" value="NZ_BSDO01000001.1"/>
</dbReference>
<evidence type="ECO:0000313" key="2">
    <source>
        <dbReference type="EMBL" id="GLI21240.1"/>
    </source>
</evidence>
<comment type="caution">
    <text evidence="2">The sequence shown here is derived from an EMBL/GenBank/DDBJ whole genome shotgun (WGS) entry which is preliminary data.</text>
</comment>
<evidence type="ECO:0000313" key="4">
    <source>
        <dbReference type="Proteomes" id="UP001144397"/>
    </source>
</evidence>
<dbReference type="EMBL" id="JAVDPY010000002">
    <property type="protein sequence ID" value="MDR6332963.1"/>
    <property type="molecule type" value="Genomic_DNA"/>
</dbReference>
<dbReference type="AlphaFoldDB" id="A0A9W6FIK9"/>
<dbReference type="InterPro" id="IPR052897">
    <property type="entry name" value="Sec-Metab_Biosynth_Hydrolase"/>
</dbReference>
<evidence type="ECO:0000259" key="1">
    <source>
        <dbReference type="Pfam" id="PF12697"/>
    </source>
</evidence>
<dbReference type="Proteomes" id="UP001144397">
    <property type="component" value="Unassembled WGS sequence"/>
</dbReference>
<dbReference type="PANTHER" id="PTHR37017:SF11">
    <property type="entry name" value="ESTERASE_LIPASE_THIOESTERASE DOMAIN-CONTAINING PROTEIN"/>
    <property type="match status" value="1"/>
</dbReference>
<keyword evidence="5" id="KW-1185">Reference proteome</keyword>
<organism evidence="2 4">
    <name type="scientific">Xanthobacter flavus</name>
    <dbReference type="NCBI Taxonomy" id="281"/>
    <lineage>
        <taxon>Bacteria</taxon>
        <taxon>Pseudomonadati</taxon>
        <taxon>Pseudomonadota</taxon>
        <taxon>Alphaproteobacteria</taxon>
        <taxon>Hyphomicrobiales</taxon>
        <taxon>Xanthobacteraceae</taxon>
        <taxon>Xanthobacter</taxon>
    </lineage>
</organism>
<gene>
    <name evidence="3" type="ORF">GGQ86_001427</name>
    <name evidence="2" type="ORF">XFLAVUS301_09140</name>
</gene>
<sequence>MAGAGDRISPQTFVLVHGAWHGGWCWRDVADLLRAKGHRVFAPTLTGLGERRHLLGPDISLSTFVADVAGVIEAEELQDIVLVGHSHGGAVISGVADTMPERIRALVYLDATILKNGESAFGVLPAEVVAERRRKVAEAGGIAMPVPEVTAFGVPVDHSRADWVRRRLTPHPVGSYESPLALSHPVGNGRPCTYISCTDPLYLPMEPARAYARQAGWTFIEMPTGHDAMVLEPEALAGLLEGVG</sequence>
<dbReference type="GeneID" id="95761708"/>
<reference evidence="3 5" key="2">
    <citation type="submission" date="2023-07" db="EMBL/GenBank/DDBJ databases">
        <title>Genomic Encyclopedia of Type Strains, Phase IV (KMG-IV): sequencing the most valuable type-strain genomes for metagenomic binning, comparative biology and taxonomic classification.</title>
        <authorList>
            <person name="Goeker M."/>
        </authorList>
    </citation>
    <scope>NUCLEOTIDE SEQUENCE [LARGE SCALE GENOMIC DNA]</scope>
    <source>
        <strain evidence="3 5">DSM 338</strain>
    </source>
</reference>
<dbReference type="PANTHER" id="PTHR37017">
    <property type="entry name" value="AB HYDROLASE-1 DOMAIN-CONTAINING PROTEIN-RELATED"/>
    <property type="match status" value="1"/>
</dbReference>
<dbReference type="SUPFAM" id="SSF53474">
    <property type="entry name" value="alpha/beta-Hydrolases"/>
    <property type="match status" value="1"/>
</dbReference>
<reference evidence="2" key="1">
    <citation type="submission" date="2022-12" db="EMBL/GenBank/DDBJ databases">
        <title>Reference genome sequencing for broad-spectrum identification of bacterial and archaeal isolates by mass spectrometry.</title>
        <authorList>
            <person name="Sekiguchi Y."/>
            <person name="Tourlousse D.M."/>
        </authorList>
    </citation>
    <scope>NUCLEOTIDE SEQUENCE</scope>
    <source>
        <strain evidence="2">301</strain>
    </source>
</reference>
<dbReference type="InterPro" id="IPR000073">
    <property type="entry name" value="AB_hydrolase_1"/>
</dbReference>
<dbReference type="Proteomes" id="UP001245370">
    <property type="component" value="Unassembled WGS sequence"/>
</dbReference>
<evidence type="ECO:0000313" key="5">
    <source>
        <dbReference type="Proteomes" id="UP001245370"/>
    </source>
</evidence>
<dbReference type="InterPro" id="IPR029058">
    <property type="entry name" value="AB_hydrolase_fold"/>
</dbReference>
<dbReference type="Pfam" id="PF12697">
    <property type="entry name" value="Abhydrolase_6"/>
    <property type="match status" value="1"/>
</dbReference>
<proteinExistence type="predicted"/>